<keyword evidence="1" id="KW-0732">Signal</keyword>
<feature type="signal peptide" evidence="1">
    <location>
        <begin position="1"/>
        <end position="19"/>
    </location>
</feature>
<name>A0A397H9N8_ASPTH</name>
<evidence type="ECO:0000313" key="3">
    <source>
        <dbReference type="Proteomes" id="UP000215305"/>
    </source>
</evidence>
<organism evidence="2 3">
    <name type="scientific">Aspergillus thermomutatus</name>
    <name type="common">Neosartorya pseudofischeri</name>
    <dbReference type="NCBI Taxonomy" id="41047"/>
    <lineage>
        <taxon>Eukaryota</taxon>
        <taxon>Fungi</taxon>
        <taxon>Dikarya</taxon>
        <taxon>Ascomycota</taxon>
        <taxon>Pezizomycotina</taxon>
        <taxon>Eurotiomycetes</taxon>
        <taxon>Eurotiomycetidae</taxon>
        <taxon>Eurotiales</taxon>
        <taxon>Aspergillaceae</taxon>
        <taxon>Aspergillus</taxon>
        <taxon>Aspergillus subgen. Fumigati</taxon>
    </lineage>
</organism>
<protein>
    <submittedName>
        <fullName evidence="2">Uncharacterized protein</fullName>
    </submittedName>
</protein>
<dbReference type="RefSeq" id="XP_026615408.1">
    <property type="nucleotide sequence ID" value="XM_026760598.1"/>
</dbReference>
<accession>A0A397H9N8</accession>
<evidence type="ECO:0000313" key="2">
    <source>
        <dbReference type="EMBL" id="RHZ58394.1"/>
    </source>
</evidence>
<dbReference type="Proteomes" id="UP000215305">
    <property type="component" value="Unassembled WGS sequence"/>
</dbReference>
<comment type="caution">
    <text evidence="2">The sequence shown here is derived from an EMBL/GenBank/DDBJ whole genome shotgun (WGS) entry which is preliminary data.</text>
</comment>
<reference evidence="2" key="1">
    <citation type="submission" date="2018-08" db="EMBL/GenBank/DDBJ databases">
        <title>Draft genome sequence of azole-resistant Aspergillus thermomutatus (Neosartorya pseudofischeri) strain HMR AF 39, isolated from a human nasal aspirate.</title>
        <authorList>
            <person name="Parent-Michaud M."/>
            <person name="Dufresne P.J."/>
            <person name="Fournier E."/>
            <person name="Martineau C."/>
            <person name="Moreira S."/>
            <person name="Perkins V."/>
            <person name="De Repentigny L."/>
            <person name="Dufresne S.F."/>
        </authorList>
    </citation>
    <scope>NUCLEOTIDE SEQUENCE [LARGE SCALE GENOMIC DNA]</scope>
    <source>
        <strain evidence="2">HMR AF 39</strain>
    </source>
</reference>
<sequence length="191" mass="21031">MVLIKKLFLLFATFASVIALPNPAQILPSEKDISVDELEVHNIRDVSALEQRALGPMTLHWSPQGRFLFMAGLQIPQGIYDAFFSSSVGINGLGRVMLQNFKEYVTNQFLFDWEALAAAEFYMRDALEGGIVNTTPFSNNGYDVGFGIFTKDGVPPTQEVVNAMITVIRHWAEANSGSLTVIQAANGFIDP</sequence>
<dbReference type="AlphaFoldDB" id="A0A397H9N8"/>
<evidence type="ECO:0000256" key="1">
    <source>
        <dbReference type="SAM" id="SignalP"/>
    </source>
</evidence>
<keyword evidence="3" id="KW-1185">Reference proteome</keyword>
<proteinExistence type="predicted"/>
<dbReference type="EMBL" id="NKHU02000069">
    <property type="protein sequence ID" value="RHZ58394.1"/>
    <property type="molecule type" value="Genomic_DNA"/>
</dbReference>
<dbReference type="VEuPathDB" id="FungiDB:CDV56_106979"/>
<feature type="chain" id="PRO_5017255848" evidence="1">
    <location>
        <begin position="20"/>
        <end position="191"/>
    </location>
</feature>
<gene>
    <name evidence="2" type="ORF">CDV56_106979</name>
</gene>
<dbReference type="OrthoDB" id="4739169at2759"/>
<dbReference type="GeneID" id="38128953"/>